<dbReference type="PRINTS" id="PR00081">
    <property type="entry name" value="GDHRDH"/>
</dbReference>
<dbReference type="InterPro" id="IPR036291">
    <property type="entry name" value="NAD(P)-bd_dom_sf"/>
</dbReference>
<dbReference type="EMBL" id="CABFNO020001538">
    <property type="protein sequence ID" value="CAG9996410.1"/>
    <property type="molecule type" value="Genomic_DNA"/>
</dbReference>
<organism evidence="3 4">
    <name type="scientific">Clonostachys byssicola</name>
    <dbReference type="NCBI Taxonomy" id="160290"/>
    <lineage>
        <taxon>Eukaryota</taxon>
        <taxon>Fungi</taxon>
        <taxon>Dikarya</taxon>
        <taxon>Ascomycota</taxon>
        <taxon>Pezizomycotina</taxon>
        <taxon>Sordariomycetes</taxon>
        <taxon>Hypocreomycetidae</taxon>
        <taxon>Hypocreales</taxon>
        <taxon>Bionectriaceae</taxon>
        <taxon>Clonostachys</taxon>
    </lineage>
</organism>
<dbReference type="SUPFAM" id="SSF51735">
    <property type="entry name" value="NAD(P)-binding Rossmann-fold domains"/>
    <property type="match status" value="1"/>
</dbReference>
<comment type="caution">
    <text evidence="3">The sequence shown here is derived from an EMBL/GenBank/DDBJ whole genome shotgun (WGS) entry which is preliminary data.</text>
</comment>
<dbReference type="GO" id="GO:0006654">
    <property type="term" value="P:phosphatidic acid biosynthetic process"/>
    <property type="evidence" value="ECO:0007669"/>
    <property type="project" value="TreeGrafter"/>
</dbReference>
<dbReference type="GO" id="GO:0004806">
    <property type="term" value="F:triacylglycerol lipase activity"/>
    <property type="evidence" value="ECO:0007669"/>
    <property type="project" value="TreeGrafter"/>
</dbReference>
<keyword evidence="2" id="KW-0560">Oxidoreductase</keyword>
<dbReference type="AlphaFoldDB" id="A0A9N9Y6A8"/>
<dbReference type="Pfam" id="PF00106">
    <property type="entry name" value="adh_short"/>
    <property type="match status" value="1"/>
</dbReference>
<name>A0A9N9Y6A8_9HYPO</name>
<dbReference type="GO" id="GO:0000140">
    <property type="term" value="F:acylglycerone-phosphate reductase (NADP+) activity"/>
    <property type="evidence" value="ECO:0007669"/>
    <property type="project" value="TreeGrafter"/>
</dbReference>
<comment type="similarity">
    <text evidence="1">Belongs to the short-chain dehydrogenases/reductases (SDR) family.</text>
</comment>
<accession>A0A9N9Y6A8</accession>
<dbReference type="PANTHER" id="PTHR44169:SF6">
    <property type="entry name" value="NADPH-DEPENDENT 1-ACYLDIHYDROXYACETONE PHOSPHATE REDUCTASE"/>
    <property type="match status" value="1"/>
</dbReference>
<dbReference type="GO" id="GO:0005811">
    <property type="term" value="C:lipid droplet"/>
    <property type="evidence" value="ECO:0007669"/>
    <property type="project" value="TreeGrafter"/>
</dbReference>
<gene>
    <name evidence="3" type="ORF">CBYS24578_00014523</name>
</gene>
<evidence type="ECO:0000313" key="4">
    <source>
        <dbReference type="Proteomes" id="UP000754883"/>
    </source>
</evidence>
<dbReference type="InterPro" id="IPR002347">
    <property type="entry name" value="SDR_fam"/>
</dbReference>
<dbReference type="PANTHER" id="PTHR44169">
    <property type="entry name" value="NADPH-DEPENDENT 1-ACYLDIHYDROXYACETONE PHOSPHATE REDUCTASE"/>
    <property type="match status" value="1"/>
</dbReference>
<dbReference type="Proteomes" id="UP000754883">
    <property type="component" value="Unassembled WGS sequence"/>
</dbReference>
<dbReference type="GO" id="GO:0005783">
    <property type="term" value="C:endoplasmic reticulum"/>
    <property type="evidence" value="ECO:0007669"/>
    <property type="project" value="TreeGrafter"/>
</dbReference>
<keyword evidence="4" id="KW-1185">Reference proteome</keyword>
<protein>
    <submittedName>
        <fullName evidence="3">Uncharacterized protein</fullName>
    </submittedName>
</protein>
<dbReference type="GO" id="GO:0019433">
    <property type="term" value="P:triglyceride catabolic process"/>
    <property type="evidence" value="ECO:0007669"/>
    <property type="project" value="TreeGrafter"/>
</dbReference>
<evidence type="ECO:0000256" key="2">
    <source>
        <dbReference type="ARBA" id="ARBA00023002"/>
    </source>
</evidence>
<evidence type="ECO:0000256" key="1">
    <source>
        <dbReference type="ARBA" id="ARBA00006484"/>
    </source>
</evidence>
<sequence length="276" mass="30077">MADATRKPKVLITGCSEGALGAALSIAFHKAGYHVYATVRDPAKMKGLESQGIETLVMDSLSDESIATCVQKVPSLDMLVNNAGRTYVMPVVDVNIAAAKEVYDLNAFLPLLLKSKGTVVNQTSVSANLILPFQAAALAMMSDTLRLELEPLGVKVVDLRTGVVKTNLIKNMQEFGSAALPEGSVYEPAREALEGVPRQEKSQESGVPRQQWADAMVKELSRKSHNKFLWSAETSFVCRFLSLLPHRWADGLIKQATSLDSIARILGKHQRNRCVL</sequence>
<reference evidence="3" key="1">
    <citation type="submission" date="2021-10" db="EMBL/GenBank/DDBJ databases">
        <authorList>
            <person name="Piombo E."/>
        </authorList>
    </citation>
    <scope>NUCLEOTIDE SEQUENCE</scope>
</reference>
<proteinExistence type="inferred from homology"/>
<dbReference type="OrthoDB" id="2102561at2759"/>
<dbReference type="Gene3D" id="3.40.50.720">
    <property type="entry name" value="NAD(P)-binding Rossmann-like Domain"/>
    <property type="match status" value="1"/>
</dbReference>
<evidence type="ECO:0000313" key="3">
    <source>
        <dbReference type="EMBL" id="CAG9996410.1"/>
    </source>
</evidence>